<dbReference type="PANTHER" id="PTHR22617:SF43">
    <property type="entry name" value="PROTEIN PILI"/>
    <property type="match status" value="1"/>
</dbReference>
<accession>A0A840RWR2</accession>
<evidence type="ECO:0000313" key="2">
    <source>
        <dbReference type="EMBL" id="MBB5200900.1"/>
    </source>
</evidence>
<dbReference type="Pfam" id="PF01584">
    <property type="entry name" value="CheW"/>
    <property type="match status" value="1"/>
</dbReference>
<reference evidence="2 3" key="1">
    <citation type="submission" date="2020-08" db="EMBL/GenBank/DDBJ databases">
        <title>Genomic Encyclopedia of Type Strains, Phase IV (KMG-IV): sequencing the most valuable type-strain genomes for metagenomic binning, comparative biology and taxonomic classification.</title>
        <authorList>
            <person name="Goeker M."/>
        </authorList>
    </citation>
    <scope>NUCLEOTIDE SEQUENCE [LARGE SCALE GENOMIC DNA]</scope>
    <source>
        <strain evidence="2 3">DSM 23240</strain>
    </source>
</reference>
<dbReference type="InterPro" id="IPR036061">
    <property type="entry name" value="CheW-like_dom_sf"/>
</dbReference>
<dbReference type="InterPro" id="IPR039315">
    <property type="entry name" value="CheW"/>
</dbReference>
<dbReference type="Gene3D" id="2.40.50.180">
    <property type="entry name" value="CheA-289, Domain 4"/>
    <property type="match status" value="1"/>
</dbReference>
<dbReference type="InterPro" id="IPR002545">
    <property type="entry name" value="CheW-lke_dom"/>
</dbReference>
<dbReference type="PANTHER" id="PTHR22617">
    <property type="entry name" value="CHEMOTAXIS SENSOR HISTIDINE KINASE-RELATED"/>
    <property type="match status" value="1"/>
</dbReference>
<dbReference type="GO" id="GO:0006935">
    <property type="term" value="P:chemotaxis"/>
    <property type="evidence" value="ECO:0007669"/>
    <property type="project" value="InterPro"/>
</dbReference>
<dbReference type="GO" id="GO:0005829">
    <property type="term" value="C:cytosol"/>
    <property type="evidence" value="ECO:0007669"/>
    <property type="project" value="TreeGrafter"/>
</dbReference>
<sequence>MSQSKPGPDPGLQIPHLSIPIALKSVTEAEARRGRLREFQAHLLERMQAARSGANSSNNQLGLLIGNQRWLLSLDEAGEIVAASGITKVPLTQDWYLGLTNIRGTLISVIDFARFQGQPKTVVDKDTRIVAFSNALAFYSALLVDRVLGLRNVEEMVLQPGLLAADYPVGAEHTAAETGETVARTAPAQYLDSESQLWTELKLTQVVSDPRFLHIGL</sequence>
<name>A0A840RWR2_9BURK</name>
<dbReference type="AlphaFoldDB" id="A0A840RWR2"/>
<dbReference type="Proteomes" id="UP000571084">
    <property type="component" value="Unassembled WGS sequence"/>
</dbReference>
<dbReference type="PROSITE" id="PS50851">
    <property type="entry name" value="CHEW"/>
    <property type="match status" value="1"/>
</dbReference>
<feature type="domain" description="CheW-like" evidence="1">
    <location>
        <begin position="57"/>
        <end position="212"/>
    </location>
</feature>
<gene>
    <name evidence="2" type="ORF">HNR39_002742</name>
</gene>
<dbReference type="SMART" id="SM00260">
    <property type="entry name" value="CheW"/>
    <property type="match status" value="1"/>
</dbReference>
<dbReference type="GO" id="GO:0007165">
    <property type="term" value="P:signal transduction"/>
    <property type="evidence" value="ECO:0007669"/>
    <property type="project" value="InterPro"/>
</dbReference>
<proteinExistence type="predicted"/>
<evidence type="ECO:0000313" key="3">
    <source>
        <dbReference type="Proteomes" id="UP000571084"/>
    </source>
</evidence>
<organism evidence="2 3">
    <name type="scientific">Glaciimonas immobilis</name>
    <dbReference type="NCBI Taxonomy" id="728004"/>
    <lineage>
        <taxon>Bacteria</taxon>
        <taxon>Pseudomonadati</taxon>
        <taxon>Pseudomonadota</taxon>
        <taxon>Betaproteobacteria</taxon>
        <taxon>Burkholderiales</taxon>
        <taxon>Oxalobacteraceae</taxon>
        <taxon>Glaciimonas</taxon>
    </lineage>
</organism>
<protein>
    <submittedName>
        <fullName evidence="2">Twitching motility protein PilI</fullName>
    </submittedName>
</protein>
<dbReference type="RefSeq" id="WP_245182344.1">
    <property type="nucleotide sequence ID" value="NZ_JAAOZT010000007.1"/>
</dbReference>
<dbReference type="EMBL" id="JACHHQ010000005">
    <property type="protein sequence ID" value="MBB5200900.1"/>
    <property type="molecule type" value="Genomic_DNA"/>
</dbReference>
<comment type="caution">
    <text evidence="2">The sequence shown here is derived from an EMBL/GenBank/DDBJ whole genome shotgun (WGS) entry which is preliminary data.</text>
</comment>
<dbReference type="SUPFAM" id="SSF50341">
    <property type="entry name" value="CheW-like"/>
    <property type="match status" value="1"/>
</dbReference>
<keyword evidence="3" id="KW-1185">Reference proteome</keyword>
<evidence type="ECO:0000259" key="1">
    <source>
        <dbReference type="PROSITE" id="PS50851"/>
    </source>
</evidence>